<dbReference type="GO" id="GO:0003700">
    <property type="term" value="F:DNA-binding transcription factor activity"/>
    <property type="evidence" value="ECO:0007669"/>
    <property type="project" value="TreeGrafter"/>
</dbReference>
<sequence>MAISTRFSVAVHLLTLIDRSRGEPMTSEDIAGSVGTNPVVIRRIMSLLKKAGLLHSSPGARATYLTRNPDEISLYEVYRAVEGEKQLFDMHKNPNPNCFVGAHIQEALDDAFLKAQRKMEAELKQVSLKDIRMSIESKAN</sequence>
<dbReference type="InterPro" id="IPR036388">
    <property type="entry name" value="WH-like_DNA-bd_sf"/>
</dbReference>
<evidence type="ECO:0000313" key="2">
    <source>
        <dbReference type="Proteomes" id="UP000257055"/>
    </source>
</evidence>
<dbReference type="GO" id="GO:0005829">
    <property type="term" value="C:cytosol"/>
    <property type="evidence" value="ECO:0007669"/>
    <property type="project" value="TreeGrafter"/>
</dbReference>
<organism evidence="1 2">
    <name type="scientific">Listeria kieliensis</name>
    <dbReference type="NCBI Taxonomy" id="1621700"/>
    <lineage>
        <taxon>Bacteria</taxon>
        <taxon>Bacillati</taxon>
        <taxon>Bacillota</taxon>
        <taxon>Bacilli</taxon>
        <taxon>Bacillales</taxon>
        <taxon>Listeriaceae</taxon>
        <taxon>Listeria</taxon>
    </lineage>
</organism>
<dbReference type="InterPro" id="IPR036390">
    <property type="entry name" value="WH_DNA-bd_sf"/>
</dbReference>
<dbReference type="PANTHER" id="PTHR33221:SF15">
    <property type="entry name" value="HTH-TYPE TRANSCRIPTIONAL REGULATOR YWGB-RELATED"/>
    <property type="match status" value="1"/>
</dbReference>
<dbReference type="PROSITE" id="PS51197">
    <property type="entry name" value="HTH_RRF2_2"/>
    <property type="match status" value="1"/>
</dbReference>
<name>A0A3D8TU84_9LIST</name>
<evidence type="ECO:0000313" key="1">
    <source>
        <dbReference type="EMBL" id="RDX02553.1"/>
    </source>
</evidence>
<dbReference type="Proteomes" id="UP000257055">
    <property type="component" value="Unassembled WGS sequence"/>
</dbReference>
<dbReference type="FunFam" id="1.10.10.10:FF:000138">
    <property type="entry name" value="Rrf2 family transcriptional regulator"/>
    <property type="match status" value="1"/>
</dbReference>
<proteinExistence type="predicted"/>
<dbReference type="SUPFAM" id="SSF46785">
    <property type="entry name" value="Winged helix' DNA-binding domain"/>
    <property type="match status" value="1"/>
</dbReference>
<dbReference type="AlphaFoldDB" id="A0A3D8TU84"/>
<dbReference type="Gene3D" id="1.10.10.10">
    <property type="entry name" value="Winged helix-like DNA-binding domain superfamily/Winged helix DNA-binding domain"/>
    <property type="match status" value="1"/>
</dbReference>
<dbReference type="EMBL" id="LARY01000001">
    <property type="protein sequence ID" value="RDX02553.1"/>
    <property type="molecule type" value="Genomic_DNA"/>
</dbReference>
<accession>A0A3D8TU84</accession>
<protein>
    <submittedName>
        <fullName evidence="1">Transcriptional regulator</fullName>
    </submittedName>
</protein>
<dbReference type="PANTHER" id="PTHR33221">
    <property type="entry name" value="WINGED HELIX-TURN-HELIX TRANSCRIPTIONAL REGULATOR, RRF2 FAMILY"/>
    <property type="match status" value="1"/>
</dbReference>
<gene>
    <name evidence="1" type="ORF">UR08_03290</name>
</gene>
<dbReference type="InterPro" id="IPR000944">
    <property type="entry name" value="Tscrpt_reg_Rrf2"/>
</dbReference>
<reference evidence="2" key="1">
    <citation type="submission" date="2015-04" db="EMBL/GenBank/DDBJ databases">
        <authorList>
            <person name="Schardt J."/>
            <person name="Mueller-Herbst S."/>
            <person name="Scherer S."/>
            <person name="Huptas C."/>
        </authorList>
    </citation>
    <scope>NUCLEOTIDE SEQUENCE [LARGE SCALE GENOMIC DNA]</scope>
    <source>
        <strain evidence="2">Kiel-L1</strain>
    </source>
</reference>
<dbReference type="RefSeq" id="WP_115752238.1">
    <property type="nucleotide sequence ID" value="NZ_LARY01000001.1"/>
</dbReference>
<keyword evidence="2" id="KW-1185">Reference proteome</keyword>
<comment type="caution">
    <text evidence="1">The sequence shown here is derived from an EMBL/GenBank/DDBJ whole genome shotgun (WGS) entry which is preliminary data.</text>
</comment>
<dbReference type="Pfam" id="PF02082">
    <property type="entry name" value="Rrf2"/>
    <property type="match status" value="1"/>
</dbReference>